<name>A0ABY7AT36_9ALTE</name>
<dbReference type="PROSITE" id="PS51007">
    <property type="entry name" value="CYTC"/>
    <property type="match status" value="1"/>
</dbReference>
<sequence length="458" mass="51788">MVVFNTSFYKKARTIKLLAGLMAVSSWAVQADSLSNDIKQLIEDPKALSAGKQTFEMVCAACHAKDLSGGTGFNLKDEEWIHGDKPAEIYHNVFNGFIDQGMPGFGAIYQPQQLKQVVAYVLSNRQGLANLQYRIYPVTTEEKQSDYHLPVNAKPAKSGPVPNNLIDFALPEIQNFVLEFEGTLYTPTDVSRLHATTNYKHRTELFIDGEKVPMDMDHWQKRVWTLKPGKQKFLLRYYRIGQAKNLNKKVNFFVTNESMTQKLYGISVSGKQFLSNATIPLKADQHARLVRKKVVDLPTFSISVGLPKQVNYAFNTRTCSIVGMWTGDFINVGPNVEGRARDGSVILGDWVFKNPQVISPIAETRCRFEQYHVNEKAPEFIFWHDNTKLKMRATGENGNSLTLNYQVISGDLNRLTKWQLPKGDNFNVNVQGGSMNNQALILDKNSQQWQIKISKKAN</sequence>
<keyword evidence="8" id="KW-1185">Reference proteome</keyword>
<organism evidence="7 8">
    <name type="scientific">Catenovulum adriaticum</name>
    <dbReference type="NCBI Taxonomy" id="2984846"/>
    <lineage>
        <taxon>Bacteria</taxon>
        <taxon>Pseudomonadati</taxon>
        <taxon>Pseudomonadota</taxon>
        <taxon>Gammaproteobacteria</taxon>
        <taxon>Alteromonadales</taxon>
        <taxon>Alteromonadaceae</taxon>
        <taxon>Catenovulum</taxon>
    </lineage>
</organism>
<evidence type="ECO:0000313" key="8">
    <source>
        <dbReference type="Proteomes" id="UP001163726"/>
    </source>
</evidence>
<feature type="domain" description="Cytochrome c" evidence="6">
    <location>
        <begin position="46"/>
        <end position="125"/>
    </location>
</feature>
<evidence type="ECO:0000259" key="6">
    <source>
        <dbReference type="PROSITE" id="PS51007"/>
    </source>
</evidence>
<dbReference type="InterPro" id="IPR009056">
    <property type="entry name" value="Cyt_c-like_dom"/>
</dbReference>
<geneLocation type="plasmid" evidence="7 8">
    <name>pCadTS8_1</name>
</geneLocation>
<accession>A0ABY7AT36</accession>
<feature type="chain" id="PRO_5046722568" evidence="5">
    <location>
        <begin position="32"/>
        <end position="458"/>
    </location>
</feature>
<keyword evidence="7" id="KW-0614">Plasmid</keyword>
<feature type="signal peptide" evidence="5">
    <location>
        <begin position="1"/>
        <end position="31"/>
    </location>
</feature>
<evidence type="ECO:0000256" key="3">
    <source>
        <dbReference type="ARBA" id="ARBA00023004"/>
    </source>
</evidence>
<keyword evidence="1 4" id="KW-0349">Heme</keyword>
<gene>
    <name evidence="7" type="ORF">OLW01_15170</name>
</gene>
<keyword evidence="2 4" id="KW-0479">Metal-binding</keyword>
<dbReference type="EMBL" id="CP109966">
    <property type="protein sequence ID" value="WAJ71680.1"/>
    <property type="molecule type" value="Genomic_DNA"/>
</dbReference>
<reference evidence="7" key="1">
    <citation type="submission" date="2022-10" db="EMBL/GenBank/DDBJ databases">
        <title>Catenovulum adriacola sp. nov. isolated in the Harbour of Susak.</title>
        <authorList>
            <person name="Schoch T."/>
            <person name="Reich S.J."/>
            <person name="Stoeferle S."/>
            <person name="Flaiz M."/>
            <person name="Kazda M."/>
            <person name="Riedel C.U."/>
            <person name="Duerre P."/>
        </authorList>
    </citation>
    <scope>NUCLEOTIDE SEQUENCE</scope>
    <source>
        <strain evidence="7">TS8</strain>
        <plasmid evidence="7">pCadTS8_1</plasmid>
    </source>
</reference>
<dbReference type="Gene3D" id="1.10.760.10">
    <property type="entry name" value="Cytochrome c-like domain"/>
    <property type="match status" value="1"/>
</dbReference>
<protein>
    <submittedName>
        <fullName evidence="7">Cytochrome c</fullName>
    </submittedName>
</protein>
<dbReference type="RefSeq" id="WP_268076358.1">
    <property type="nucleotide sequence ID" value="NZ_CP109966.1"/>
</dbReference>
<dbReference type="Pfam" id="PF13442">
    <property type="entry name" value="Cytochrome_CBB3"/>
    <property type="match status" value="1"/>
</dbReference>
<evidence type="ECO:0000313" key="7">
    <source>
        <dbReference type="EMBL" id="WAJ71680.1"/>
    </source>
</evidence>
<dbReference type="SUPFAM" id="SSF46626">
    <property type="entry name" value="Cytochrome c"/>
    <property type="match status" value="1"/>
</dbReference>
<evidence type="ECO:0000256" key="1">
    <source>
        <dbReference type="ARBA" id="ARBA00022617"/>
    </source>
</evidence>
<proteinExistence type="predicted"/>
<evidence type="ECO:0000256" key="5">
    <source>
        <dbReference type="SAM" id="SignalP"/>
    </source>
</evidence>
<dbReference type="Proteomes" id="UP001163726">
    <property type="component" value="Plasmid pCadTS8_1"/>
</dbReference>
<evidence type="ECO:0000256" key="4">
    <source>
        <dbReference type="PROSITE-ProRule" id="PRU00433"/>
    </source>
</evidence>
<keyword evidence="5" id="KW-0732">Signal</keyword>
<dbReference type="InterPro" id="IPR036909">
    <property type="entry name" value="Cyt_c-like_dom_sf"/>
</dbReference>
<keyword evidence="3 4" id="KW-0408">Iron</keyword>
<evidence type="ECO:0000256" key="2">
    <source>
        <dbReference type="ARBA" id="ARBA00022723"/>
    </source>
</evidence>